<dbReference type="Proteomes" id="UP000612899">
    <property type="component" value="Unassembled WGS sequence"/>
</dbReference>
<evidence type="ECO:0000256" key="1">
    <source>
        <dbReference type="SAM" id="Phobius"/>
    </source>
</evidence>
<keyword evidence="4" id="KW-1185">Reference proteome</keyword>
<dbReference type="Pfam" id="PF19803">
    <property type="entry name" value="DUF6286"/>
    <property type="match status" value="1"/>
</dbReference>
<gene>
    <name evidence="3" type="ORF">Rhe02_11660</name>
</gene>
<organism evidence="3 4">
    <name type="scientific">Rhizocola hellebori</name>
    <dbReference type="NCBI Taxonomy" id="1392758"/>
    <lineage>
        <taxon>Bacteria</taxon>
        <taxon>Bacillati</taxon>
        <taxon>Actinomycetota</taxon>
        <taxon>Actinomycetes</taxon>
        <taxon>Micromonosporales</taxon>
        <taxon>Micromonosporaceae</taxon>
        <taxon>Rhizocola</taxon>
    </lineage>
</organism>
<comment type="caution">
    <text evidence="3">The sequence shown here is derived from an EMBL/GenBank/DDBJ whole genome shotgun (WGS) entry which is preliminary data.</text>
</comment>
<evidence type="ECO:0000313" key="3">
    <source>
        <dbReference type="EMBL" id="GIH03099.1"/>
    </source>
</evidence>
<protein>
    <recommendedName>
        <fullName evidence="2">DUF6286 domain-containing protein</fullName>
    </recommendedName>
</protein>
<dbReference type="EMBL" id="BONY01000005">
    <property type="protein sequence ID" value="GIH03099.1"/>
    <property type="molecule type" value="Genomic_DNA"/>
</dbReference>
<proteinExistence type="predicted"/>
<sequence length="177" mass="19006">MRIVVNRLLALIVGLAVIALAVVVIAEVVAKLVGADPVLVDWPAAYAWAQRTTWGDIAVMGVSLLLALIGLALVIGQLWPSKVRRLAVDSPDPATDASITRRGLVRDVTAAVSEVDGVRPQRVIVGRRRIRVRAAAGSTDSDPAALSDAVTSSVRRRLDRLHLRRPPQLAVNISRRP</sequence>
<keyword evidence="1" id="KW-0472">Membrane</keyword>
<dbReference type="RefSeq" id="WP_203907015.1">
    <property type="nucleotide sequence ID" value="NZ_BONY01000005.1"/>
</dbReference>
<name>A0A8J3VD10_9ACTN</name>
<accession>A0A8J3VD10</accession>
<evidence type="ECO:0000313" key="4">
    <source>
        <dbReference type="Proteomes" id="UP000612899"/>
    </source>
</evidence>
<feature type="domain" description="DUF6286" evidence="2">
    <location>
        <begin position="68"/>
        <end position="173"/>
    </location>
</feature>
<reference evidence="3" key="1">
    <citation type="submission" date="2021-01" db="EMBL/GenBank/DDBJ databases">
        <title>Whole genome shotgun sequence of Rhizocola hellebori NBRC 109834.</title>
        <authorList>
            <person name="Komaki H."/>
            <person name="Tamura T."/>
        </authorList>
    </citation>
    <scope>NUCLEOTIDE SEQUENCE</scope>
    <source>
        <strain evidence="3">NBRC 109834</strain>
    </source>
</reference>
<feature type="transmembrane region" description="Helical" evidence="1">
    <location>
        <begin position="54"/>
        <end position="75"/>
    </location>
</feature>
<evidence type="ECO:0000259" key="2">
    <source>
        <dbReference type="Pfam" id="PF19803"/>
    </source>
</evidence>
<dbReference type="InterPro" id="IPR046253">
    <property type="entry name" value="DUF6286"/>
</dbReference>
<dbReference type="AlphaFoldDB" id="A0A8J3VD10"/>
<keyword evidence="1" id="KW-1133">Transmembrane helix</keyword>
<keyword evidence="1" id="KW-0812">Transmembrane</keyword>